<feature type="domain" description="AB hydrolase-1" evidence="1">
    <location>
        <begin position="112"/>
        <end position="266"/>
    </location>
</feature>
<evidence type="ECO:0000259" key="1">
    <source>
        <dbReference type="Pfam" id="PF00561"/>
    </source>
</evidence>
<proteinExistence type="predicted"/>
<dbReference type="InterPro" id="IPR050266">
    <property type="entry name" value="AB_hydrolase_sf"/>
</dbReference>
<dbReference type="SUPFAM" id="SSF53474">
    <property type="entry name" value="alpha/beta-Hydrolases"/>
    <property type="match status" value="1"/>
</dbReference>
<evidence type="ECO:0000313" key="3">
    <source>
        <dbReference type="Proteomes" id="UP000291822"/>
    </source>
</evidence>
<dbReference type="PANTHER" id="PTHR43798">
    <property type="entry name" value="MONOACYLGLYCEROL LIPASE"/>
    <property type="match status" value="1"/>
</dbReference>
<organism evidence="2 3">
    <name type="scientific">Dyella soli</name>
    <dbReference type="NCBI Taxonomy" id="522319"/>
    <lineage>
        <taxon>Bacteria</taxon>
        <taxon>Pseudomonadati</taxon>
        <taxon>Pseudomonadota</taxon>
        <taxon>Gammaproteobacteria</taxon>
        <taxon>Lysobacterales</taxon>
        <taxon>Rhodanobacteraceae</taxon>
        <taxon>Dyella</taxon>
    </lineage>
</organism>
<keyword evidence="3" id="KW-1185">Reference proteome</keyword>
<dbReference type="Gene3D" id="3.40.50.1820">
    <property type="entry name" value="alpha/beta hydrolase"/>
    <property type="match status" value="1"/>
</dbReference>
<dbReference type="AlphaFoldDB" id="A0A4R0Z4Q3"/>
<keyword evidence="2" id="KW-0378">Hydrolase</keyword>
<dbReference type="Pfam" id="PF00561">
    <property type="entry name" value="Abhydrolase_1"/>
    <property type="match status" value="1"/>
</dbReference>
<sequence>MTSVHVGLPATCCSLISRGKCNVVDARTGRAGISLMASTGEGTFMGKRRTFGPMGRACAFAWVALSFSAHVAADAARPAPLITDEIYTKPVRLVDIGQGQRLNLYCQGSGSPTVILDAGMSDSMVSWALVQPSLAKITRVCSFDRAGLGFSDPARRTSTPVNQSEDLHALLRAAKVMPPYVMVGHSMAGMNVRVFADKYPADVVGMVVVEGSHEDQSVRGWAIGEEGAQAKWDAWLKETHACIAEAQKGLIEGSPMYATCLGTSDTRISDAINQARTRREVLPAYQAAAASERENVFYESARETRATRKDFGSMPIIVLTHSPFPKRDDETQVERNQRTLLWEDMHTQVASMSTRGINIIVPHSGHYIQFDKPQVVIDAIEQAVGIARRK</sequence>
<dbReference type="EMBL" id="SJTG01000001">
    <property type="protein sequence ID" value="TCI13360.1"/>
    <property type="molecule type" value="Genomic_DNA"/>
</dbReference>
<dbReference type="GO" id="GO:0016020">
    <property type="term" value="C:membrane"/>
    <property type="evidence" value="ECO:0007669"/>
    <property type="project" value="TreeGrafter"/>
</dbReference>
<evidence type="ECO:0000313" key="2">
    <source>
        <dbReference type="EMBL" id="TCI13360.1"/>
    </source>
</evidence>
<dbReference type="InterPro" id="IPR029058">
    <property type="entry name" value="AB_hydrolase_fold"/>
</dbReference>
<accession>A0A4R0Z4Q3</accession>
<comment type="caution">
    <text evidence="2">The sequence shown here is derived from an EMBL/GenBank/DDBJ whole genome shotgun (WGS) entry which is preliminary data.</text>
</comment>
<reference evidence="2 3" key="1">
    <citation type="submission" date="2019-02" db="EMBL/GenBank/DDBJ databases">
        <title>Dyella amyloliquefaciens sp. nov., isolated from forest soil.</title>
        <authorList>
            <person name="Gao Z.-H."/>
            <person name="Qiu L.-H."/>
        </authorList>
    </citation>
    <scope>NUCLEOTIDE SEQUENCE [LARGE SCALE GENOMIC DNA]</scope>
    <source>
        <strain evidence="2 3">KACC 12747</strain>
    </source>
</reference>
<dbReference type="PANTHER" id="PTHR43798:SF33">
    <property type="entry name" value="HYDROLASE, PUTATIVE (AFU_ORTHOLOGUE AFUA_2G14860)-RELATED"/>
    <property type="match status" value="1"/>
</dbReference>
<gene>
    <name evidence="2" type="ORF">EZM97_08825</name>
</gene>
<protein>
    <submittedName>
        <fullName evidence="2">Alpha/beta hydrolase</fullName>
    </submittedName>
</protein>
<dbReference type="GO" id="GO:0016787">
    <property type="term" value="F:hydrolase activity"/>
    <property type="evidence" value="ECO:0007669"/>
    <property type="project" value="UniProtKB-KW"/>
</dbReference>
<name>A0A4R0Z4Q3_9GAMM</name>
<dbReference type="Proteomes" id="UP000291822">
    <property type="component" value="Unassembled WGS sequence"/>
</dbReference>
<dbReference type="InterPro" id="IPR000073">
    <property type="entry name" value="AB_hydrolase_1"/>
</dbReference>